<evidence type="ECO:0000259" key="2">
    <source>
        <dbReference type="PROSITE" id="PS50057"/>
    </source>
</evidence>
<organism evidence="3 4">
    <name type="scientific">Clavelina lepadiformis</name>
    <name type="common">Light-bulb sea squirt</name>
    <name type="synonym">Ascidia lepadiformis</name>
    <dbReference type="NCBI Taxonomy" id="159417"/>
    <lineage>
        <taxon>Eukaryota</taxon>
        <taxon>Metazoa</taxon>
        <taxon>Chordata</taxon>
        <taxon>Tunicata</taxon>
        <taxon>Ascidiacea</taxon>
        <taxon>Aplousobranchia</taxon>
        <taxon>Clavelinidae</taxon>
        <taxon>Clavelina</taxon>
    </lineage>
</organism>
<dbReference type="SMART" id="SM01196">
    <property type="entry name" value="FERM_C"/>
    <property type="match status" value="1"/>
</dbReference>
<gene>
    <name evidence="3" type="ORF">CVLEPA_LOCUS30063</name>
</gene>
<dbReference type="PANTHER" id="PTHR23280:SF25">
    <property type="entry name" value="MOESIN_EZRIN_RADIXIN HOMOLOG 1"/>
    <property type="match status" value="1"/>
</dbReference>
<feature type="region of interest" description="Disordered" evidence="1">
    <location>
        <begin position="7"/>
        <end position="39"/>
    </location>
</feature>
<dbReference type="Gene3D" id="1.20.80.10">
    <property type="match status" value="1"/>
</dbReference>
<feature type="domain" description="FERM" evidence="2">
    <location>
        <begin position="45"/>
        <end position="330"/>
    </location>
</feature>
<dbReference type="Gene3D" id="2.30.29.30">
    <property type="entry name" value="Pleckstrin-homology domain (PH domain)/Phosphotyrosine-binding domain (PTB)"/>
    <property type="match status" value="1"/>
</dbReference>
<evidence type="ECO:0000256" key="1">
    <source>
        <dbReference type="SAM" id="MobiDB-lite"/>
    </source>
</evidence>
<dbReference type="InterPro" id="IPR000798">
    <property type="entry name" value="Ez/rad/moesin-like"/>
</dbReference>
<dbReference type="Gene3D" id="3.10.20.90">
    <property type="entry name" value="Phosphatidylinositol 3-kinase Catalytic Subunit, Chain A, domain 1"/>
    <property type="match status" value="1"/>
</dbReference>
<dbReference type="CDD" id="cd17108">
    <property type="entry name" value="FERM_F1_EPB41L5_like"/>
    <property type="match status" value="1"/>
</dbReference>
<dbReference type="PRINTS" id="PR00661">
    <property type="entry name" value="ERMFAMILY"/>
</dbReference>
<dbReference type="InterPro" id="IPR000299">
    <property type="entry name" value="FERM_domain"/>
</dbReference>
<feature type="compositionally biased region" description="Basic residues" evidence="1">
    <location>
        <begin position="7"/>
        <end position="18"/>
    </location>
</feature>
<reference evidence="3 4" key="1">
    <citation type="submission" date="2024-02" db="EMBL/GenBank/DDBJ databases">
        <authorList>
            <person name="Daric V."/>
            <person name="Darras S."/>
        </authorList>
    </citation>
    <scope>NUCLEOTIDE SEQUENCE [LARGE SCALE GENOMIC DNA]</scope>
</reference>
<dbReference type="Proteomes" id="UP001642483">
    <property type="component" value="Unassembled WGS sequence"/>
</dbReference>
<feature type="compositionally biased region" description="Basic residues" evidence="1">
    <location>
        <begin position="373"/>
        <end position="383"/>
    </location>
</feature>
<evidence type="ECO:0000313" key="3">
    <source>
        <dbReference type="EMBL" id="CAK8696738.1"/>
    </source>
</evidence>
<dbReference type="Pfam" id="PF00373">
    <property type="entry name" value="FERM_M"/>
    <property type="match status" value="1"/>
</dbReference>
<name>A0ABP0H012_CLALP</name>
<dbReference type="CDD" id="cd14473">
    <property type="entry name" value="FERM_B-lobe"/>
    <property type="match status" value="1"/>
</dbReference>
<dbReference type="PRINTS" id="PR00935">
    <property type="entry name" value="BAND41"/>
</dbReference>
<comment type="caution">
    <text evidence="3">The sequence shown here is derived from an EMBL/GenBank/DDBJ whole genome shotgun (WGS) entry which is preliminary data.</text>
</comment>
<dbReference type="InterPro" id="IPR018979">
    <property type="entry name" value="FERM_N"/>
</dbReference>
<dbReference type="SUPFAM" id="SSF47031">
    <property type="entry name" value="Second domain of FERM"/>
    <property type="match status" value="1"/>
</dbReference>
<dbReference type="Pfam" id="PF09379">
    <property type="entry name" value="FERM_N"/>
    <property type="match status" value="1"/>
</dbReference>
<dbReference type="InterPro" id="IPR019748">
    <property type="entry name" value="FERM_central"/>
</dbReference>
<dbReference type="InterPro" id="IPR019747">
    <property type="entry name" value="FERM_CS"/>
</dbReference>
<dbReference type="SMART" id="SM01195">
    <property type="entry name" value="FA"/>
    <property type="match status" value="1"/>
</dbReference>
<proteinExistence type="predicted"/>
<evidence type="ECO:0000313" key="4">
    <source>
        <dbReference type="Proteomes" id="UP001642483"/>
    </source>
</evidence>
<dbReference type="SUPFAM" id="SSF50729">
    <property type="entry name" value="PH domain-like"/>
    <property type="match status" value="1"/>
</dbReference>
<dbReference type="InterPro" id="IPR014352">
    <property type="entry name" value="FERM/acyl-CoA-bd_prot_sf"/>
</dbReference>
<dbReference type="EMBL" id="CAWYQH010000163">
    <property type="protein sequence ID" value="CAK8696738.1"/>
    <property type="molecule type" value="Genomic_DNA"/>
</dbReference>
<keyword evidence="4" id="KW-1185">Reference proteome</keyword>
<dbReference type="InterPro" id="IPR011993">
    <property type="entry name" value="PH-like_dom_sf"/>
</dbReference>
<dbReference type="PANTHER" id="PTHR23280">
    <property type="entry name" value="4.1 G PROTEIN"/>
    <property type="match status" value="1"/>
</dbReference>
<dbReference type="InterPro" id="IPR029071">
    <property type="entry name" value="Ubiquitin-like_domsf"/>
</dbReference>
<protein>
    <recommendedName>
        <fullName evidence="2">FERM domain-containing protein</fullName>
    </recommendedName>
</protein>
<dbReference type="CDD" id="cd13186">
    <property type="entry name" value="FERM_C_NBL4_NBL5"/>
    <property type="match status" value="1"/>
</dbReference>
<dbReference type="PROSITE" id="PS50057">
    <property type="entry name" value="FERM_3"/>
    <property type="match status" value="1"/>
</dbReference>
<sequence>MLRLLRRTFSRRGRRRPKPASTSRGISESGIHIPAPDGKRGKSIITARVVLLDGTDVSVDVPRKAIGEVLYQQVISYHLDLIEVDYFGLQFMDANQVPHWLDKTKRITHQVKIGPPYTFHFRVKFYSSEPNLLQEELTRYQFFLQLKQDILRGKLSCSHAVAAELAGYALQSELGDYDPEVHNPYFISEFRFIPDQSETFEIAAIEAYKKCKGQSPADAELNYLNIAKWREMYGVDMHQVKGKDGNDYSLGLTPTGVLVFEGDQKIGLFFWPKIKRLDFKGKRLLLVVTEDDDRGVEQEHTFVFRLDHPKACKHLWKCAVEHHAFFRLKSNVPNAQRQQMLRLGSRFRPSVRTEFEITRNRGPRKSVNFERKPSKRYSRRPSFKRSMQQHRPVPTDDQPFSRYVPQHGPAAPPTQYAKKSPNRSPPPIDPHNNYPKPQYARSSARQAYGIEV</sequence>
<dbReference type="Pfam" id="PF09380">
    <property type="entry name" value="FERM_C"/>
    <property type="match status" value="1"/>
</dbReference>
<dbReference type="InterPro" id="IPR035963">
    <property type="entry name" value="FERM_2"/>
</dbReference>
<dbReference type="SMART" id="SM00295">
    <property type="entry name" value="B41"/>
    <property type="match status" value="1"/>
</dbReference>
<dbReference type="InterPro" id="IPR014847">
    <property type="entry name" value="FA"/>
</dbReference>
<dbReference type="InterPro" id="IPR018980">
    <property type="entry name" value="FERM_PH-like_C"/>
</dbReference>
<dbReference type="SUPFAM" id="SSF54236">
    <property type="entry name" value="Ubiquitin-like"/>
    <property type="match status" value="1"/>
</dbReference>
<dbReference type="PROSITE" id="PS00660">
    <property type="entry name" value="FERM_1"/>
    <property type="match status" value="1"/>
</dbReference>
<dbReference type="InterPro" id="IPR019749">
    <property type="entry name" value="Band_41_domain"/>
</dbReference>
<accession>A0ABP0H012</accession>
<feature type="region of interest" description="Disordered" evidence="1">
    <location>
        <begin position="358"/>
        <end position="452"/>
    </location>
</feature>